<protein>
    <submittedName>
        <fullName evidence="1">MarR family transcriptional regulator</fullName>
    </submittedName>
</protein>
<organism evidence="1 2">
    <name type="scientific">Streptomyces smyrnaeus</name>
    <dbReference type="NCBI Taxonomy" id="1387713"/>
    <lineage>
        <taxon>Bacteria</taxon>
        <taxon>Bacillati</taxon>
        <taxon>Actinomycetota</taxon>
        <taxon>Actinomycetes</taxon>
        <taxon>Kitasatosporales</taxon>
        <taxon>Streptomycetaceae</taxon>
        <taxon>Streptomyces</taxon>
    </lineage>
</organism>
<dbReference type="InterPro" id="IPR036388">
    <property type="entry name" value="WH-like_DNA-bd_sf"/>
</dbReference>
<dbReference type="Proteomes" id="UP000721954">
    <property type="component" value="Unassembled WGS sequence"/>
</dbReference>
<dbReference type="EMBL" id="JAFFZM010000036">
    <property type="protein sequence ID" value="MBO8203221.1"/>
    <property type="molecule type" value="Genomic_DNA"/>
</dbReference>
<dbReference type="SUPFAM" id="SSF46785">
    <property type="entry name" value="Winged helix' DNA-binding domain"/>
    <property type="match status" value="1"/>
</dbReference>
<evidence type="ECO:0000313" key="1">
    <source>
        <dbReference type="EMBL" id="MBO8203221.1"/>
    </source>
</evidence>
<accession>A0ABS3Y6I0</accession>
<dbReference type="InterPro" id="IPR036390">
    <property type="entry name" value="WH_DNA-bd_sf"/>
</dbReference>
<name>A0ABS3Y6I0_9ACTN</name>
<evidence type="ECO:0000313" key="2">
    <source>
        <dbReference type="Proteomes" id="UP000721954"/>
    </source>
</evidence>
<dbReference type="Gene3D" id="1.10.10.10">
    <property type="entry name" value="Winged helix-like DNA-binding domain superfamily/Winged helix DNA-binding domain"/>
    <property type="match status" value="1"/>
</dbReference>
<gene>
    <name evidence="1" type="ORF">JW613_33815</name>
</gene>
<dbReference type="GeneID" id="96263598"/>
<sequence length="168" mass="18003">MDATDKPIGYWLKHLHNLLEEQFGTALEDSGVTRRQWQVLSLLGREPHSRARAAEALAPFWREAAPAGAGPADLGELLDAPEGLIARGWVHQGPETGLLALTAKGRAEHAAVASRVHDLRRGVLCGLTSQQYAETVRILSVMATNIEADLADRATDLATPDGLNSPTG</sequence>
<comment type="caution">
    <text evidence="1">The sequence shown here is derived from an EMBL/GenBank/DDBJ whole genome shotgun (WGS) entry which is preliminary data.</text>
</comment>
<proteinExistence type="predicted"/>
<reference evidence="1 2" key="1">
    <citation type="submission" date="2021-02" db="EMBL/GenBank/DDBJ databases">
        <title>Streptomyces spirodelae sp. nov., isolated from duckweed.</title>
        <authorList>
            <person name="Saimee Y."/>
            <person name="Duangmal K."/>
        </authorList>
    </citation>
    <scope>NUCLEOTIDE SEQUENCE [LARGE SCALE GENOMIC DNA]</scope>
    <source>
        <strain evidence="1 2">DSM 42105</strain>
    </source>
</reference>
<keyword evidence="2" id="KW-1185">Reference proteome</keyword>
<dbReference type="RefSeq" id="WP_209214772.1">
    <property type="nucleotide sequence ID" value="NZ_JAFFZM010000036.1"/>
</dbReference>